<evidence type="ECO:0000313" key="11">
    <source>
        <dbReference type="EMBL" id="CAK0821297.1"/>
    </source>
</evidence>
<dbReference type="PANTHER" id="PTHR21290">
    <property type="entry name" value="SPHINGOMYELIN SYNTHETASE"/>
    <property type="match status" value="1"/>
</dbReference>
<keyword evidence="4 9" id="KW-0812">Transmembrane</keyword>
<keyword evidence="5" id="KW-0746">Sphingolipid metabolism</keyword>
<evidence type="ECO:0000256" key="4">
    <source>
        <dbReference type="ARBA" id="ARBA00022692"/>
    </source>
</evidence>
<name>A0ABN9RSB7_9DINO</name>
<comment type="similarity">
    <text evidence="2">Belongs to the sphingomyelin synthase family.</text>
</comment>
<gene>
    <name evidence="11" type="ORF">PCOR1329_LOCUS22654</name>
</gene>
<evidence type="ECO:0000256" key="6">
    <source>
        <dbReference type="ARBA" id="ARBA00022989"/>
    </source>
</evidence>
<evidence type="ECO:0000259" key="10">
    <source>
        <dbReference type="Pfam" id="PF14360"/>
    </source>
</evidence>
<dbReference type="InterPro" id="IPR025749">
    <property type="entry name" value="Sphingomyelin_synth-like_dom"/>
</dbReference>
<reference evidence="11" key="1">
    <citation type="submission" date="2023-10" db="EMBL/GenBank/DDBJ databases">
        <authorList>
            <person name="Chen Y."/>
            <person name="Shah S."/>
            <person name="Dougan E. K."/>
            <person name="Thang M."/>
            <person name="Chan C."/>
        </authorList>
    </citation>
    <scope>NUCLEOTIDE SEQUENCE [LARGE SCALE GENOMIC DNA]</scope>
</reference>
<feature type="transmembrane region" description="Helical" evidence="9">
    <location>
        <begin position="229"/>
        <end position="249"/>
    </location>
</feature>
<evidence type="ECO:0000256" key="8">
    <source>
        <dbReference type="ARBA" id="ARBA00023136"/>
    </source>
</evidence>
<feature type="transmembrane region" description="Helical" evidence="9">
    <location>
        <begin position="304"/>
        <end position="324"/>
    </location>
</feature>
<keyword evidence="8 9" id="KW-0472">Membrane</keyword>
<protein>
    <recommendedName>
        <fullName evidence="10">Sphingomyelin synthase-like domain-containing protein</fullName>
    </recommendedName>
</protein>
<comment type="subcellular location">
    <subcellularLocation>
        <location evidence="1">Membrane</location>
        <topology evidence="1">Multi-pass membrane protein</topology>
    </subcellularLocation>
</comment>
<keyword evidence="7" id="KW-0443">Lipid metabolism</keyword>
<feature type="transmembrane region" description="Helical" evidence="9">
    <location>
        <begin position="270"/>
        <end position="292"/>
    </location>
</feature>
<evidence type="ECO:0000256" key="1">
    <source>
        <dbReference type="ARBA" id="ARBA00004141"/>
    </source>
</evidence>
<evidence type="ECO:0000256" key="9">
    <source>
        <dbReference type="SAM" id="Phobius"/>
    </source>
</evidence>
<keyword evidence="6 9" id="KW-1133">Transmembrane helix</keyword>
<dbReference type="EMBL" id="CAUYUJ010007591">
    <property type="protein sequence ID" value="CAK0821297.1"/>
    <property type="molecule type" value="Genomic_DNA"/>
</dbReference>
<sequence>MAKHDCLIPKKTNECVFGTNVPVEAVRGCLCLRNETWKWFLPWFCAGLGWYCQSVGLHWATYQYVHKYAEDNKTLAASEGQRTLYDSFEEGPAVKIDMHTIDMIAALIPMCFVVLTFFAVSASSKICFCCSRSSAEHPQHPQHAYLLRQNVLRIWTKVMTCAMFLFMCKGTLGAITVVPDSSGWDVCENRLKAVGTEWMRQEHSFADMLSIDVIWVSEHHTPLRYCADMMFSGHTFVVTLFALGTYDLMRAFRLETLGRRFKNPTTKARVKMLSLSIFACLILFEQIVEIAYVERSHFHYSMDILMAVILTFLIYTNGVIAVFAKQWSAWGLLVFVSRKTTKKHDEECGDDCQEDEEVALHRIWRCADEHPELTAMTDPLDPKWALLNSKGDIFIPPCCVPFCCLAGREHVYSDEGVETLIQMFADGQNPKQDPKVIRKYLENTMLLDDGVSWREFKSAVRPFNNNKPSQNEMRSTR</sequence>
<comment type="caution">
    <text evidence="11">The sequence shown here is derived from an EMBL/GenBank/DDBJ whole genome shotgun (WGS) entry which is preliminary data.</text>
</comment>
<dbReference type="Pfam" id="PF14360">
    <property type="entry name" value="PAP2_C"/>
    <property type="match status" value="1"/>
</dbReference>
<organism evidence="11 12">
    <name type="scientific">Prorocentrum cordatum</name>
    <dbReference type="NCBI Taxonomy" id="2364126"/>
    <lineage>
        <taxon>Eukaryota</taxon>
        <taxon>Sar</taxon>
        <taxon>Alveolata</taxon>
        <taxon>Dinophyceae</taxon>
        <taxon>Prorocentrales</taxon>
        <taxon>Prorocentraceae</taxon>
        <taxon>Prorocentrum</taxon>
    </lineage>
</organism>
<evidence type="ECO:0000256" key="7">
    <source>
        <dbReference type="ARBA" id="ARBA00023098"/>
    </source>
</evidence>
<evidence type="ECO:0000256" key="2">
    <source>
        <dbReference type="ARBA" id="ARBA00005441"/>
    </source>
</evidence>
<feature type="domain" description="Sphingomyelin synthase-like" evidence="10">
    <location>
        <begin position="226"/>
        <end position="315"/>
    </location>
</feature>
<evidence type="ECO:0000256" key="3">
    <source>
        <dbReference type="ARBA" id="ARBA00022679"/>
    </source>
</evidence>
<feature type="transmembrane region" description="Helical" evidence="9">
    <location>
        <begin position="104"/>
        <end position="122"/>
    </location>
</feature>
<dbReference type="PANTHER" id="PTHR21290:SF25">
    <property type="entry name" value="SPHINGOMYELIN SYNTHASE-RELATED PROTEIN 1"/>
    <property type="match status" value="1"/>
</dbReference>
<evidence type="ECO:0000256" key="5">
    <source>
        <dbReference type="ARBA" id="ARBA00022919"/>
    </source>
</evidence>
<keyword evidence="3" id="KW-0808">Transferase</keyword>
<keyword evidence="12" id="KW-1185">Reference proteome</keyword>
<proteinExistence type="inferred from homology"/>
<accession>A0ABN9RSB7</accession>
<dbReference type="Proteomes" id="UP001189429">
    <property type="component" value="Unassembled WGS sequence"/>
</dbReference>
<evidence type="ECO:0000313" key="12">
    <source>
        <dbReference type="Proteomes" id="UP001189429"/>
    </source>
</evidence>
<dbReference type="InterPro" id="IPR045221">
    <property type="entry name" value="Sphingomyelin_synth-like"/>
</dbReference>